<protein>
    <recommendedName>
        <fullName evidence="2">ADP-ribosylglycohydrolase family protein</fullName>
    </recommendedName>
</protein>
<dbReference type="Pfam" id="PF03747">
    <property type="entry name" value="ADP_ribosyl_GH"/>
    <property type="match status" value="1"/>
</dbReference>
<dbReference type="EMBL" id="UINC01140848">
    <property type="protein sequence ID" value="SVD28226.1"/>
    <property type="molecule type" value="Genomic_DNA"/>
</dbReference>
<accession>A0A382U1N2</accession>
<dbReference type="AlphaFoldDB" id="A0A382U1N2"/>
<sequence length="196" mass="21513">MSVPLPKDYADRVYAGVLGKVIGVYLGRPFEGWTYDRIQEHLGDIEYYVHDKLNVPLIVTDDDISGTFTFVRALADNDFDVNLTAQQIGETWLNYLIEKRTILWWGGLGNSTEHTAYLRLKNGIQAPDSGSMALNGKVVSEQIGAQIFIDGWAMVSPGDADRAAALSEKAARVSHDGEAVYGAIVMAVLEAMAFVE</sequence>
<gene>
    <name evidence="1" type="ORF">METZ01_LOCUS381080</name>
</gene>
<dbReference type="Gene3D" id="1.10.4080.10">
    <property type="entry name" value="ADP-ribosylation/Crystallin J1"/>
    <property type="match status" value="1"/>
</dbReference>
<dbReference type="InterPro" id="IPR005502">
    <property type="entry name" value="Ribosyl_crysJ1"/>
</dbReference>
<reference evidence="1" key="1">
    <citation type="submission" date="2018-05" db="EMBL/GenBank/DDBJ databases">
        <authorList>
            <person name="Lanie J.A."/>
            <person name="Ng W.-L."/>
            <person name="Kazmierczak K.M."/>
            <person name="Andrzejewski T.M."/>
            <person name="Davidsen T.M."/>
            <person name="Wayne K.J."/>
            <person name="Tettelin H."/>
            <person name="Glass J.I."/>
            <person name="Rusch D."/>
            <person name="Podicherti R."/>
            <person name="Tsui H.-C.T."/>
            <person name="Winkler M.E."/>
        </authorList>
    </citation>
    <scope>NUCLEOTIDE SEQUENCE</scope>
</reference>
<evidence type="ECO:0000313" key="1">
    <source>
        <dbReference type="EMBL" id="SVD28226.1"/>
    </source>
</evidence>
<feature type="non-terminal residue" evidence="1">
    <location>
        <position position="196"/>
    </location>
</feature>
<evidence type="ECO:0008006" key="2">
    <source>
        <dbReference type="Google" id="ProtNLM"/>
    </source>
</evidence>
<dbReference type="SUPFAM" id="SSF101478">
    <property type="entry name" value="ADP-ribosylglycohydrolase"/>
    <property type="match status" value="1"/>
</dbReference>
<dbReference type="InterPro" id="IPR036705">
    <property type="entry name" value="Ribosyl_crysJ1_sf"/>
</dbReference>
<organism evidence="1">
    <name type="scientific">marine metagenome</name>
    <dbReference type="NCBI Taxonomy" id="408172"/>
    <lineage>
        <taxon>unclassified sequences</taxon>
        <taxon>metagenomes</taxon>
        <taxon>ecological metagenomes</taxon>
    </lineage>
</organism>
<name>A0A382U1N2_9ZZZZ</name>
<proteinExistence type="predicted"/>